<dbReference type="InterPro" id="IPR057359">
    <property type="entry name" value="YfjL_N"/>
</dbReference>
<evidence type="ECO:0000259" key="1">
    <source>
        <dbReference type="Pfam" id="PF24911"/>
    </source>
</evidence>
<dbReference type="AlphaFoldDB" id="A0A172TEW6"/>
<keyword evidence="4" id="KW-1185">Reference proteome</keyword>
<feature type="domain" description="YfjL-like N-terminal" evidence="2">
    <location>
        <begin position="1"/>
        <end position="80"/>
    </location>
</feature>
<evidence type="ECO:0000259" key="2">
    <source>
        <dbReference type="Pfam" id="PF25425"/>
    </source>
</evidence>
<dbReference type="Pfam" id="PF25425">
    <property type="entry name" value="YfjL_N"/>
    <property type="match status" value="1"/>
</dbReference>
<gene>
    <name evidence="3" type="ORF">SY83_03935</name>
</gene>
<organism evidence="3 4">
    <name type="scientific">Paenibacillus swuensis</name>
    <dbReference type="NCBI Taxonomy" id="1178515"/>
    <lineage>
        <taxon>Bacteria</taxon>
        <taxon>Bacillati</taxon>
        <taxon>Bacillota</taxon>
        <taxon>Bacilli</taxon>
        <taxon>Bacillales</taxon>
        <taxon>Paenibacillaceae</taxon>
        <taxon>Paenibacillus</taxon>
    </lineage>
</organism>
<dbReference type="EMBL" id="CP011388">
    <property type="protein sequence ID" value="ANE45589.1"/>
    <property type="molecule type" value="Genomic_DNA"/>
</dbReference>
<sequence>MKKILIRCLSFVLILAVLYLGYSTIRTLNGNPLSMPKAKKIANEYLNQAYPDNKLIISDGTYNIKFGNYYFDIKGSSDTNVNELVIQEGLKTIEDTNKTKELNEKVKQYITANSNLSFEKMEVNGTVFFTSDNFKRNDNIWIGLSGEDLTNEKIANFGKSIMNWSKENGLSLNRLTIDFTNLTFNESFRLTLEDNKLDEQDIVNMIKKTE</sequence>
<accession>A0A172TEW6</accession>
<dbReference type="Pfam" id="PF24911">
    <property type="entry name" value="YfjL_C"/>
    <property type="match status" value="1"/>
</dbReference>
<dbReference type="STRING" id="1178515.SY83_03935"/>
<dbReference type="PATRIC" id="fig|1178515.4.peg.782"/>
<proteinExistence type="predicted"/>
<dbReference type="Proteomes" id="UP000076927">
    <property type="component" value="Chromosome"/>
</dbReference>
<feature type="domain" description="YfjL-like C-terminal" evidence="1">
    <location>
        <begin position="94"/>
        <end position="199"/>
    </location>
</feature>
<evidence type="ECO:0000313" key="3">
    <source>
        <dbReference type="EMBL" id="ANE45589.1"/>
    </source>
</evidence>
<dbReference type="KEGG" id="pswu:SY83_03935"/>
<reference evidence="3 4" key="1">
    <citation type="submission" date="2015-01" db="EMBL/GenBank/DDBJ databases">
        <title>Paenibacillus swuensis/DY6/whole genome sequencing.</title>
        <authorList>
            <person name="Kim M.K."/>
            <person name="Srinivasan S."/>
            <person name="Lee J.-J."/>
        </authorList>
    </citation>
    <scope>NUCLEOTIDE SEQUENCE [LARGE SCALE GENOMIC DNA]</scope>
    <source>
        <strain evidence="3 4">DY6</strain>
    </source>
</reference>
<evidence type="ECO:0000313" key="4">
    <source>
        <dbReference type="Proteomes" id="UP000076927"/>
    </source>
</evidence>
<protein>
    <submittedName>
        <fullName evidence="3">Uncharacterized protein</fullName>
    </submittedName>
</protein>
<dbReference type="InterPro" id="IPR056905">
    <property type="entry name" value="YfjL_C"/>
</dbReference>
<name>A0A172TEW6_9BACL</name>